<dbReference type="PANTHER" id="PTHR31760:SF0">
    <property type="entry name" value="S-ADENOSYL-L-METHIONINE-DEPENDENT METHYLTRANSFERASES SUPERFAMILY PROTEIN"/>
    <property type="match status" value="1"/>
</dbReference>
<dbReference type="Gene3D" id="3.40.50.150">
    <property type="entry name" value="Vaccinia Virus protein VP39"/>
    <property type="match status" value="1"/>
</dbReference>
<dbReference type="InterPro" id="IPR029063">
    <property type="entry name" value="SAM-dependent_MTases_sf"/>
</dbReference>
<feature type="binding site" evidence="6">
    <location>
        <position position="152"/>
    </location>
    <ligand>
        <name>S-adenosyl-L-methionine</name>
        <dbReference type="ChEBI" id="CHEBI:59789"/>
    </ligand>
</feature>
<proteinExistence type="inferred from homology"/>
<keyword evidence="2 6" id="KW-0698">rRNA processing</keyword>
<evidence type="ECO:0000256" key="6">
    <source>
        <dbReference type="HAMAP-Rule" id="MF_00074"/>
    </source>
</evidence>
<dbReference type="GO" id="GO:0005829">
    <property type="term" value="C:cytosol"/>
    <property type="evidence" value="ECO:0007669"/>
    <property type="project" value="TreeGrafter"/>
</dbReference>
<dbReference type="InterPro" id="IPR003682">
    <property type="entry name" value="rRNA_ssu_MeTfrase_G"/>
</dbReference>
<comment type="subcellular location">
    <subcellularLocation>
        <location evidence="6">Cytoplasm</location>
    </subcellularLocation>
</comment>
<evidence type="ECO:0000256" key="3">
    <source>
        <dbReference type="ARBA" id="ARBA00022603"/>
    </source>
</evidence>
<keyword evidence="3 6" id="KW-0489">Methyltransferase</keyword>
<organism evidence="7 8">
    <name type="scientific">Candidatus Nitrospira nitrosa</name>
    <dbReference type="NCBI Taxonomy" id="1742972"/>
    <lineage>
        <taxon>Bacteria</taxon>
        <taxon>Pseudomonadati</taxon>
        <taxon>Nitrospirota</taxon>
        <taxon>Nitrospiria</taxon>
        <taxon>Nitrospirales</taxon>
        <taxon>Nitrospiraceae</taxon>
        <taxon>Nitrospira</taxon>
    </lineage>
</organism>
<evidence type="ECO:0000256" key="1">
    <source>
        <dbReference type="ARBA" id="ARBA00022490"/>
    </source>
</evidence>
<dbReference type="RefSeq" id="WP_176697861.1">
    <property type="nucleotide sequence ID" value="NZ_CZQA01000001.1"/>
</dbReference>
<evidence type="ECO:0000256" key="2">
    <source>
        <dbReference type="ARBA" id="ARBA00022552"/>
    </source>
</evidence>
<keyword evidence="4 6" id="KW-0808">Transferase</keyword>
<reference evidence="7 8" key="1">
    <citation type="submission" date="2015-10" db="EMBL/GenBank/DDBJ databases">
        <authorList>
            <person name="Gilbert D.G."/>
        </authorList>
    </citation>
    <scope>NUCLEOTIDE SEQUENCE [LARGE SCALE GENOMIC DNA]</scope>
    <source>
        <strain evidence="7">COMA1</strain>
    </source>
</reference>
<dbReference type="STRING" id="1742972.COMA1_11020"/>
<comment type="caution">
    <text evidence="6">Lacks conserved residue(s) required for the propagation of feature annotation.</text>
</comment>
<dbReference type="GO" id="GO:0070043">
    <property type="term" value="F:rRNA (guanine-N7-)-methyltransferase activity"/>
    <property type="evidence" value="ECO:0007669"/>
    <property type="project" value="UniProtKB-UniRule"/>
</dbReference>
<gene>
    <name evidence="7" type="primary">gidB</name>
    <name evidence="6" type="synonym">rsmG</name>
    <name evidence="7" type="ORF">COMA1_11020</name>
</gene>
<dbReference type="NCBIfam" id="TIGR00138">
    <property type="entry name" value="rsmG_gidB"/>
    <property type="match status" value="1"/>
</dbReference>
<dbReference type="Proteomes" id="UP000199032">
    <property type="component" value="Unassembled WGS sequence"/>
</dbReference>
<protein>
    <recommendedName>
        <fullName evidence="6">Ribosomal RNA small subunit methyltransferase G</fullName>
        <ecNumber evidence="6">2.1.1.-</ecNumber>
    </recommendedName>
    <alternativeName>
        <fullName evidence="6">16S rRNA 7-methylguanosine methyltransferase</fullName>
        <shortName evidence="6">16S rRNA m7G methyltransferase</shortName>
    </alternativeName>
</protein>
<dbReference type="PANTHER" id="PTHR31760">
    <property type="entry name" value="S-ADENOSYL-L-METHIONINE-DEPENDENT METHYLTRANSFERASES SUPERFAMILY PROTEIN"/>
    <property type="match status" value="1"/>
</dbReference>
<evidence type="ECO:0000313" key="7">
    <source>
        <dbReference type="EMBL" id="CUS33195.1"/>
    </source>
</evidence>
<dbReference type="Pfam" id="PF02527">
    <property type="entry name" value="GidB"/>
    <property type="match status" value="1"/>
</dbReference>
<dbReference type="HAMAP" id="MF_00074">
    <property type="entry name" value="16SrRNA_methyltr_G"/>
    <property type="match status" value="1"/>
</dbReference>
<comment type="similarity">
    <text evidence="6">Belongs to the methyltransferase superfamily. RNA methyltransferase RsmG family.</text>
</comment>
<dbReference type="SUPFAM" id="SSF53335">
    <property type="entry name" value="S-adenosyl-L-methionine-dependent methyltransferases"/>
    <property type="match status" value="1"/>
</dbReference>
<evidence type="ECO:0000256" key="5">
    <source>
        <dbReference type="ARBA" id="ARBA00022691"/>
    </source>
</evidence>
<keyword evidence="5 6" id="KW-0949">S-adenosyl-L-methionine</keyword>
<dbReference type="EC" id="2.1.1.-" evidence="6"/>
<keyword evidence="8" id="KW-1185">Reference proteome</keyword>
<sequence length="227" mass="25249">MEQPGELEQLLHEGASEIGITIEPFHAQLFLLYLKQLKIWNQSFNLTAITKDEEVIVKHFIDSLAALKAVNIGAGSHILDVGAGAGFPGIPLKIIRTDLSVTLVEPAHKKSAFLHFIVGLLRLKGVDVFQGTIERFSSIRPAGITYDYLTTRALNPSLIFQKARYLLNEGGKAIIYSARPFDRNLLPRDWNFAGDYTFELPHAYGSRTVSTFSYRVDLSPHAVPRGT</sequence>
<feature type="binding site" evidence="6">
    <location>
        <position position="87"/>
    </location>
    <ligand>
        <name>S-adenosyl-L-methionine</name>
        <dbReference type="ChEBI" id="CHEBI:59789"/>
    </ligand>
</feature>
<feature type="binding site" evidence="6">
    <location>
        <begin position="133"/>
        <end position="134"/>
    </location>
    <ligand>
        <name>S-adenosyl-L-methionine</name>
        <dbReference type="ChEBI" id="CHEBI:59789"/>
    </ligand>
</feature>
<comment type="function">
    <text evidence="6">Specifically methylates the N7 position of a guanine in 16S rRNA.</text>
</comment>
<name>A0A0S4LBF5_9BACT</name>
<accession>A0A0S4LBF5</accession>
<evidence type="ECO:0000313" key="8">
    <source>
        <dbReference type="Proteomes" id="UP000199032"/>
    </source>
</evidence>
<feature type="binding site" evidence="6">
    <location>
        <position position="82"/>
    </location>
    <ligand>
        <name>S-adenosyl-L-methionine</name>
        <dbReference type="ChEBI" id="CHEBI:59789"/>
    </ligand>
</feature>
<evidence type="ECO:0000256" key="4">
    <source>
        <dbReference type="ARBA" id="ARBA00022679"/>
    </source>
</evidence>
<dbReference type="CDD" id="cd02440">
    <property type="entry name" value="AdoMet_MTases"/>
    <property type="match status" value="1"/>
</dbReference>
<dbReference type="EMBL" id="CZQA01000001">
    <property type="protein sequence ID" value="CUS33195.1"/>
    <property type="molecule type" value="Genomic_DNA"/>
</dbReference>
<keyword evidence="1 6" id="KW-0963">Cytoplasm</keyword>
<dbReference type="AlphaFoldDB" id="A0A0S4LBF5"/>